<reference evidence="5" key="1">
    <citation type="journal article" date="2007" name="Nature">
        <title>The grapevine genome sequence suggests ancestral hexaploidization in major angiosperm phyla.</title>
        <authorList>
            <consortium name="The French-Italian Public Consortium for Grapevine Genome Characterization."/>
            <person name="Jaillon O."/>
            <person name="Aury J.-M."/>
            <person name="Noel B."/>
            <person name="Policriti A."/>
            <person name="Clepet C."/>
            <person name="Casagrande A."/>
            <person name="Choisne N."/>
            <person name="Aubourg S."/>
            <person name="Vitulo N."/>
            <person name="Jubin C."/>
            <person name="Vezzi A."/>
            <person name="Legeai F."/>
            <person name="Hugueney P."/>
            <person name="Dasilva C."/>
            <person name="Horner D."/>
            <person name="Mica E."/>
            <person name="Jublot D."/>
            <person name="Poulain J."/>
            <person name="Bruyere C."/>
            <person name="Billault A."/>
            <person name="Segurens B."/>
            <person name="Gouyvenoux M."/>
            <person name="Ugarte E."/>
            <person name="Cattonaro F."/>
            <person name="Anthouard V."/>
            <person name="Vico V."/>
            <person name="Del Fabbro C."/>
            <person name="Alaux M."/>
            <person name="Di Gaspero G."/>
            <person name="Dumas V."/>
            <person name="Felice N."/>
            <person name="Paillard S."/>
            <person name="Juman I."/>
            <person name="Moroldo M."/>
            <person name="Scalabrin S."/>
            <person name="Canaguier A."/>
            <person name="Le Clainche I."/>
            <person name="Malacrida G."/>
            <person name="Durand E."/>
            <person name="Pesole G."/>
            <person name="Laucou V."/>
            <person name="Chatelet P."/>
            <person name="Merdinoglu D."/>
            <person name="Delledonne M."/>
            <person name="Pezzotti M."/>
            <person name="Lecharny A."/>
            <person name="Scarpelli C."/>
            <person name="Artiguenave F."/>
            <person name="Pe M.E."/>
            <person name="Valle G."/>
            <person name="Morgante M."/>
            <person name="Caboche M."/>
            <person name="Adam-Blondon A.-F."/>
            <person name="Weissenbach J."/>
            <person name="Quetier F."/>
            <person name="Wincker P."/>
        </authorList>
    </citation>
    <scope>NUCLEOTIDE SEQUENCE [LARGE SCALE GENOMIC DNA]</scope>
    <source>
        <strain evidence="5">cv. Pinot noir / PN40024</strain>
    </source>
</reference>
<dbReference type="EMBL" id="FN595996">
    <property type="protein sequence ID" value="CBI31256.3"/>
    <property type="molecule type" value="Genomic_DNA"/>
</dbReference>
<dbReference type="Gene3D" id="1.10.510.10">
    <property type="entry name" value="Transferase(Phosphotransferase) domain 1"/>
    <property type="match status" value="1"/>
</dbReference>
<keyword evidence="5" id="KW-1185">Reference proteome</keyword>
<dbReference type="InParanoid" id="D7TL84"/>
<dbReference type="PaxDb" id="29760-VIT_18s0001g03810.t01"/>
<dbReference type="HOGENOM" id="CLU_000288_21_4_1"/>
<accession>D7TL84</accession>
<dbReference type="GO" id="GO:0004672">
    <property type="term" value="F:protein kinase activity"/>
    <property type="evidence" value="ECO:0007669"/>
    <property type="project" value="InterPro"/>
</dbReference>
<evidence type="ECO:0000313" key="4">
    <source>
        <dbReference type="EMBL" id="CBI31256.3"/>
    </source>
</evidence>
<dbReference type="GO" id="GO:0009266">
    <property type="term" value="P:response to temperature stimulus"/>
    <property type="evidence" value="ECO:0007669"/>
    <property type="project" value="UniProtKB-ARBA"/>
</dbReference>
<evidence type="ECO:0000259" key="3">
    <source>
        <dbReference type="PROSITE" id="PS50011"/>
    </source>
</evidence>
<dbReference type="InterPro" id="IPR000719">
    <property type="entry name" value="Prot_kinase_dom"/>
</dbReference>
<proteinExistence type="predicted"/>
<dbReference type="PANTHER" id="PTHR27005:SF466">
    <property type="entry name" value="NON-FUNCTIONAL PSEUDOKINASE ZED1-LIKE"/>
    <property type="match status" value="1"/>
</dbReference>
<dbReference type="Gene3D" id="3.30.200.20">
    <property type="entry name" value="Phosphorylase Kinase, domain 1"/>
    <property type="match status" value="1"/>
</dbReference>
<protein>
    <recommendedName>
        <fullName evidence="3">Protein kinase domain-containing protein</fullName>
    </recommendedName>
</protein>
<dbReference type="Proteomes" id="UP000009183">
    <property type="component" value="Chromosome 18, unordered"/>
</dbReference>
<dbReference type="PROSITE" id="PS50011">
    <property type="entry name" value="PROTEIN_KINASE_DOM"/>
    <property type="match status" value="1"/>
</dbReference>
<gene>
    <name evidence="4" type="ordered locus">VIT_18s0001g03810</name>
</gene>
<evidence type="ECO:0000256" key="2">
    <source>
        <dbReference type="ARBA" id="ARBA00022840"/>
    </source>
</evidence>
<dbReference type="SUPFAM" id="SSF56112">
    <property type="entry name" value="Protein kinase-like (PK-like)"/>
    <property type="match status" value="1"/>
</dbReference>
<dbReference type="GO" id="GO:0007166">
    <property type="term" value="P:cell surface receptor signaling pathway"/>
    <property type="evidence" value="ECO:0000318"/>
    <property type="project" value="GO_Central"/>
</dbReference>
<dbReference type="STRING" id="29760.D7TL84"/>
<name>D7TL84_VITVI</name>
<dbReference type="InterPro" id="IPR011009">
    <property type="entry name" value="Kinase-like_dom_sf"/>
</dbReference>
<evidence type="ECO:0000256" key="1">
    <source>
        <dbReference type="ARBA" id="ARBA00022741"/>
    </source>
</evidence>
<dbReference type="InterPro" id="IPR045274">
    <property type="entry name" value="WAK-like"/>
</dbReference>
<dbReference type="GO" id="GO:0005886">
    <property type="term" value="C:plasma membrane"/>
    <property type="evidence" value="ECO:0000318"/>
    <property type="project" value="GO_Central"/>
</dbReference>
<dbReference type="Pfam" id="PF00069">
    <property type="entry name" value="Pkinase"/>
    <property type="match status" value="1"/>
</dbReference>
<feature type="domain" description="Protein kinase" evidence="3">
    <location>
        <begin position="44"/>
        <end position="334"/>
    </location>
</feature>
<dbReference type="AlphaFoldDB" id="D7TL84"/>
<dbReference type="OMA" id="ETHIVDR"/>
<dbReference type="PANTHER" id="PTHR27005">
    <property type="entry name" value="WALL-ASSOCIATED RECEPTOR KINASE-LIKE 21"/>
    <property type="match status" value="1"/>
</dbReference>
<sequence length="375" mass="42991">MGKGKKEEKKEREECMLKNGSLLLEKRISYFGGRYSNPIHNFSIQEIQRATDNFNGNLIFNDDVSSFYKWYKGSLEGRVICIRKIFRSSFAENPQIVTNEIAVATQMSSHKNALKLLGCCLETRVPILVYEFSSCEPLAEKIFDCNEPFPLKGRLKIAYEIASVIAYLHTAFPRPIIHRDIKPHHFFLDNGSTPKLSNFELSIALPEGETRVKDVPRGTLGYLAPELFSWEYTEKTDVFSFGTLILELLTRRRASFLAKRKGVSMRKHGEDHIETYGIHDILDPSSLVEGGGVLEQQQFEAVCQLALKCTEEFAEDRPTIVDAAKEIRRIQRFVKPTTSMALRNYKKKKNYFQQQFVKGDIILSYKIILSPKNIN</sequence>
<dbReference type="eggNOG" id="KOG1187">
    <property type="taxonomic scope" value="Eukaryota"/>
</dbReference>
<organism evidence="4 5">
    <name type="scientific">Vitis vinifera</name>
    <name type="common">Grape</name>
    <dbReference type="NCBI Taxonomy" id="29760"/>
    <lineage>
        <taxon>Eukaryota</taxon>
        <taxon>Viridiplantae</taxon>
        <taxon>Streptophyta</taxon>
        <taxon>Embryophyta</taxon>
        <taxon>Tracheophyta</taxon>
        <taxon>Spermatophyta</taxon>
        <taxon>Magnoliopsida</taxon>
        <taxon>eudicotyledons</taxon>
        <taxon>Gunneridae</taxon>
        <taxon>Pentapetalae</taxon>
        <taxon>rosids</taxon>
        <taxon>Vitales</taxon>
        <taxon>Vitaceae</taxon>
        <taxon>Viteae</taxon>
        <taxon>Vitis</taxon>
    </lineage>
</organism>
<dbReference type="FunFam" id="3.30.200.20:FF:000515">
    <property type="entry name" value="Inactive serine/threonine-protein kinase"/>
    <property type="match status" value="1"/>
</dbReference>
<keyword evidence="2" id="KW-0067">ATP-binding</keyword>
<keyword evidence="1" id="KW-0547">Nucleotide-binding</keyword>
<dbReference type="GO" id="GO:0005524">
    <property type="term" value="F:ATP binding"/>
    <property type="evidence" value="ECO:0007669"/>
    <property type="project" value="UniProtKB-KW"/>
</dbReference>
<evidence type="ECO:0000313" key="5">
    <source>
        <dbReference type="Proteomes" id="UP000009183"/>
    </source>
</evidence>